<comment type="caution">
    <text evidence="1">The sequence shown here is derived from an EMBL/GenBank/DDBJ whole genome shotgun (WGS) entry which is preliminary data.</text>
</comment>
<dbReference type="AlphaFoldDB" id="G2G916"/>
<dbReference type="Proteomes" id="UP000004217">
    <property type="component" value="Unassembled WGS sequence"/>
</dbReference>
<accession>G2G916</accession>
<gene>
    <name evidence="1" type="ORF">SZN_09933</name>
</gene>
<reference evidence="1 2" key="1">
    <citation type="submission" date="2011-08" db="EMBL/GenBank/DDBJ databases">
        <authorList>
            <person name="Lin Y."/>
            <person name="Hao X."/>
            <person name="Johnstone L."/>
            <person name="Miller S.J."/>
            <person name="Wei G."/>
            <person name="Rensing C."/>
        </authorList>
    </citation>
    <scope>NUCLEOTIDE SEQUENCE [LARGE SCALE GENOMIC DNA]</scope>
    <source>
        <strain evidence="1 2">K42</strain>
    </source>
</reference>
<organism evidence="1 2">
    <name type="scientific">Streptomyces zinciresistens K42</name>
    <dbReference type="NCBI Taxonomy" id="700597"/>
    <lineage>
        <taxon>Bacteria</taxon>
        <taxon>Bacillati</taxon>
        <taxon>Actinomycetota</taxon>
        <taxon>Actinomycetes</taxon>
        <taxon>Kitasatosporales</taxon>
        <taxon>Streptomycetaceae</taxon>
        <taxon>Streptomyces</taxon>
    </lineage>
</organism>
<proteinExistence type="predicted"/>
<keyword evidence="2" id="KW-1185">Reference proteome</keyword>
<sequence length="103" mass="11271">MLEPNADISSISARWLEAGIAVTITMVATPMEMPSADSMARILRVRRPSMPRLSRSGKASRTGLTLLVADLRECGDGALECRVENGSERRRLERAGLEWAAVM</sequence>
<name>G2G916_9ACTN</name>
<evidence type="ECO:0000313" key="2">
    <source>
        <dbReference type="Proteomes" id="UP000004217"/>
    </source>
</evidence>
<evidence type="ECO:0000313" key="1">
    <source>
        <dbReference type="EMBL" id="EGX59965.1"/>
    </source>
</evidence>
<dbReference type="EMBL" id="AGBF01000021">
    <property type="protein sequence ID" value="EGX59965.1"/>
    <property type="molecule type" value="Genomic_DNA"/>
</dbReference>
<protein>
    <submittedName>
        <fullName evidence="1">Uncharacterized protein</fullName>
    </submittedName>
</protein>